<proteinExistence type="predicted"/>
<sequence length="137" mass="15945">MRTEAAFPRAETSMQTQDSKANLQFRIREFGSERKHPHSQQVVAWRWASQLNRFRDLVAARFGFHNFRHSNSDTRYKTHRMENVEDISVMCLRNSILETSIGYSNILSSTKSSSLSSLTLKILPPLEHRIHCPIQRS</sequence>
<dbReference type="Proteomes" id="UP000008827">
    <property type="component" value="Chromosome 4"/>
</dbReference>
<protein>
    <submittedName>
        <fullName evidence="1 2">Uncharacterized protein</fullName>
    </submittedName>
</protein>
<organism evidence="1">
    <name type="scientific">Glycine max</name>
    <name type="common">Soybean</name>
    <name type="synonym">Glycine hispida</name>
    <dbReference type="NCBI Taxonomy" id="3847"/>
    <lineage>
        <taxon>Eukaryota</taxon>
        <taxon>Viridiplantae</taxon>
        <taxon>Streptophyta</taxon>
        <taxon>Embryophyta</taxon>
        <taxon>Tracheophyta</taxon>
        <taxon>Spermatophyta</taxon>
        <taxon>Magnoliopsida</taxon>
        <taxon>eudicotyledons</taxon>
        <taxon>Gunneridae</taxon>
        <taxon>Pentapetalae</taxon>
        <taxon>rosids</taxon>
        <taxon>fabids</taxon>
        <taxon>Fabales</taxon>
        <taxon>Fabaceae</taxon>
        <taxon>Papilionoideae</taxon>
        <taxon>50 kb inversion clade</taxon>
        <taxon>NPAAA clade</taxon>
        <taxon>indigoferoid/millettioid clade</taxon>
        <taxon>Phaseoleae</taxon>
        <taxon>Glycine</taxon>
        <taxon>Glycine subgen. Soja</taxon>
    </lineage>
</organism>
<reference evidence="1 2" key="1">
    <citation type="journal article" date="2010" name="Nature">
        <title>Genome sequence of the palaeopolyploid soybean.</title>
        <authorList>
            <person name="Schmutz J."/>
            <person name="Cannon S.B."/>
            <person name="Schlueter J."/>
            <person name="Ma J."/>
            <person name="Mitros T."/>
            <person name="Nelson W."/>
            <person name="Hyten D.L."/>
            <person name="Song Q."/>
            <person name="Thelen J.J."/>
            <person name="Cheng J."/>
            <person name="Xu D."/>
            <person name="Hellsten U."/>
            <person name="May G.D."/>
            <person name="Yu Y."/>
            <person name="Sakurai T."/>
            <person name="Umezawa T."/>
            <person name="Bhattacharyya M.K."/>
            <person name="Sandhu D."/>
            <person name="Valliyodan B."/>
            <person name="Lindquist E."/>
            <person name="Peto M."/>
            <person name="Grant D."/>
            <person name="Shu S."/>
            <person name="Goodstein D."/>
            <person name="Barry K."/>
            <person name="Futrell-Griggs M."/>
            <person name="Abernathy B."/>
            <person name="Du J."/>
            <person name="Tian Z."/>
            <person name="Zhu L."/>
            <person name="Gill N."/>
            <person name="Joshi T."/>
            <person name="Libault M."/>
            <person name="Sethuraman A."/>
            <person name="Zhang X.-C."/>
            <person name="Shinozaki K."/>
            <person name="Nguyen H.T."/>
            <person name="Wing R.A."/>
            <person name="Cregan P."/>
            <person name="Specht J."/>
            <person name="Grimwood J."/>
            <person name="Rokhsar D."/>
            <person name="Stacey G."/>
            <person name="Shoemaker R.C."/>
            <person name="Jackson S.A."/>
        </authorList>
    </citation>
    <scope>NUCLEOTIDE SEQUENCE</scope>
    <source>
        <strain evidence="2">cv. Williams 82</strain>
        <tissue evidence="1">Callus</tissue>
    </source>
</reference>
<reference evidence="2" key="2">
    <citation type="submission" date="2018-02" db="UniProtKB">
        <authorList>
            <consortium name="EnsemblPlants"/>
        </authorList>
    </citation>
    <scope>IDENTIFICATION</scope>
    <source>
        <strain evidence="2">Williams 82</strain>
    </source>
</reference>
<name>A0A0R0KBJ5_SOYBN</name>
<evidence type="ECO:0000313" key="3">
    <source>
        <dbReference type="Proteomes" id="UP000008827"/>
    </source>
</evidence>
<dbReference type="Gramene" id="KRH64310">
    <property type="protein sequence ID" value="KRH64310"/>
    <property type="gene ID" value="GLYMA_04G229100"/>
</dbReference>
<dbReference type="EnsemblPlants" id="KRH64310">
    <property type="protein sequence ID" value="KRH64310"/>
    <property type="gene ID" value="GLYMA_04G229100"/>
</dbReference>
<reference evidence="1" key="3">
    <citation type="submission" date="2018-07" db="EMBL/GenBank/DDBJ databases">
        <title>WGS assembly of Glycine max.</title>
        <authorList>
            <person name="Schmutz J."/>
            <person name="Cannon S."/>
            <person name="Schlueter J."/>
            <person name="Ma J."/>
            <person name="Mitros T."/>
            <person name="Nelson W."/>
            <person name="Hyten D."/>
            <person name="Song Q."/>
            <person name="Thelen J."/>
            <person name="Cheng J."/>
            <person name="Xu D."/>
            <person name="Hellsten U."/>
            <person name="May G."/>
            <person name="Yu Y."/>
            <person name="Sakurai T."/>
            <person name="Umezawa T."/>
            <person name="Bhattacharyya M."/>
            <person name="Sandhu D."/>
            <person name="Valliyodan B."/>
            <person name="Lindquist E."/>
            <person name="Peto M."/>
            <person name="Grant D."/>
            <person name="Shu S."/>
            <person name="Goodstein D."/>
            <person name="Barry K."/>
            <person name="Futrell-Griggs M."/>
            <person name="Abernathy B."/>
            <person name="Du J."/>
            <person name="Tian Z."/>
            <person name="Zhu L."/>
            <person name="Gill N."/>
            <person name="Joshi T."/>
            <person name="Libault M."/>
            <person name="Sethuraman A."/>
            <person name="Zhang X."/>
            <person name="Shinozaki K."/>
            <person name="Nguyen H."/>
            <person name="Wing R."/>
            <person name="Cregan P."/>
            <person name="Specht J."/>
            <person name="Grimwood J."/>
            <person name="Rokhsar D."/>
            <person name="Stacey G."/>
            <person name="Shoemaker R."/>
            <person name="Jackson S."/>
        </authorList>
    </citation>
    <scope>NUCLEOTIDE SEQUENCE</scope>
    <source>
        <tissue evidence="1">Callus</tissue>
    </source>
</reference>
<dbReference type="InParanoid" id="A0A0R0KBJ5"/>
<dbReference type="AlphaFoldDB" id="A0A0R0KBJ5"/>
<gene>
    <name evidence="1" type="ORF">GLYMA_04G229100</name>
</gene>
<dbReference type="EMBL" id="CM000837">
    <property type="protein sequence ID" value="KRH64310.1"/>
    <property type="molecule type" value="Genomic_DNA"/>
</dbReference>
<accession>A0A0R0KBJ5</accession>
<keyword evidence="3" id="KW-1185">Reference proteome</keyword>
<evidence type="ECO:0000313" key="2">
    <source>
        <dbReference type="EnsemblPlants" id="KRH64310"/>
    </source>
</evidence>
<evidence type="ECO:0000313" key="1">
    <source>
        <dbReference type="EMBL" id="KRH64310.1"/>
    </source>
</evidence>